<gene>
    <name evidence="1" type="ORF">KCTCHS21_02090</name>
</gene>
<dbReference type="OrthoDB" id="9844288at2"/>
<dbReference type="Proteomes" id="UP000289856">
    <property type="component" value="Chromosome"/>
</dbReference>
<keyword evidence="2" id="KW-1185">Reference proteome</keyword>
<dbReference type="KEGG" id="cohn:KCTCHS21_02090"/>
<protein>
    <submittedName>
        <fullName evidence="1">Uncharacterized protein</fullName>
    </submittedName>
</protein>
<evidence type="ECO:0000313" key="1">
    <source>
        <dbReference type="EMBL" id="BBI30810.1"/>
    </source>
</evidence>
<organism evidence="1 2">
    <name type="scientific">Cohnella abietis</name>
    <dbReference type="NCBI Taxonomy" id="2507935"/>
    <lineage>
        <taxon>Bacteria</taxon>
        <taxon>Bacillati</taxon>
        <taxon>Bacillota</taxon>
        <taxon>Bacilli</taxon>
        <taxon>Bacillales</taxon>
        <taxon>Paenibacillaceae</taxon>
        <taxon>Cohnella</taxon>
    </lineage>
</organism>
<evidence type="ECO:0000313" key="2">
    <source>
        <dbReference type="Proteomes" id="UP000289856"/>
    </source>
</evidence>
<dbReference type="AlphaFoldDB" id="A0A3T1CYA0"/>
<proteinExistence type="predicted"/>
<sequence length="75" mass="8811">MISHYITGTTKTQPELGNYLTEKSEFDRLEKWIQGAGTPDSSIRDFYPYDESMNRFVIMAMGKDNWRKMVKTKIL</sequence>
<dbReference type="RefSeq" id="WP_130604732.1">
    <property type="nucleotide sequence ID" value="NZ_AP019400.1"/>
</dbReference>
<name>A0A3T1CYA0_9BACL</name>
<dbReference type="EMBL" id="AP019400">
    <property type="protein sequence ID" value="BBI30810.1"/>
    <property type="molecule type" value="Genomic_DNA"/>
</dbReference>
<accession>A0A3T1CYA0</accession>
<reference evidence="1 2" key="1">
    <citation type="submission" date="2019-01" db="EMBL/GenBank/DDBJ databases">
        <title>Complete genome sequence of Cohnella hallensis HS21 isolated from Korean fir (Abies koreana) rhizospheric soil.</title>
        <authorList>
            <person name="Jiang L."/>
            <person name="Kang S.W."/>
            <person name="Kim S."/>
            <person name="Jung J."/>
            <person name="Kim C.Y."/>
            <person name="Kim D.H."/>
            <person name="Kim S.W."/>
            <person name="Lee J."/>
        </authorList>
    </citation>
    <scope>NUCLEOTIDE SEQUENCE [LARGE SCALE GENOMIC DNA]</scope>
    <source>
        <strain evidence="1 2">HS21</strain>
    </source>
</reference>